<evidence type="ECO:0000256" key="2">
    <source>
        <dbReference type="ARBA" id="ARBA00022963"/>
    </source>
</evidence>
<feature type="active site" description="Proton acceptor" evidence="4">
    <location>
        <position position="221"/>
    </location>
</feature>
<dbReference type="InterPro" id="IPR002641">
    <property type="entry name" value="PNPLA_dom"/>
</dbReference>
<dbReference type="PANTHER" id="PTHR14226:SF57">
    <property type="entry name" value="BLR7027 PROTEIN"/>
    <property type="match status" value="1"/>
</dbReference>
<dbReference type="InterPro" id="IPR050301">
    <property type="entry name" value="NTE"/>
</dbReference>
<feature type="short sequence motif" description="DGA/G" evidence="4">
    <location>
        <begin position="221"/>
        <end position="223"/>
    </location>
</feature>
<gene>
    <name evidence="6" type="ORF">GO608_15440</name>
</gene>
<keyword evidence="7" id="KW-1185">Reference proteome</keyword>
<feature type="short sequence motif" description="GXGXXG" evidence="4">
    <location>
        <begin position="32"/>
        <end position="37"/>
    </location>
</feature>
<keyword evidence="1 4" id="KW-0378">Hydrolase</keyword>
<protein>
    <submittedName>
        <fullName evidence="6">Patatin-like phospholipase family protein</fullName>
    </submittedName>
</protein>
<dbReference type="Pfam" id="PF01734">
    <property type="entry name" value="Patatin"/>
    <property type="match status" value="1"/>
</dbReference>
<comment type="caution">
    <text evidence="6">The sequence shown here is derived from an EMBL/GenBank/DDBJ whole genome shotgun (WGS) entry which is preliminary data.</text>
</comment>
<name>A0ABX1N624_9RHOO</name>
<feature type="active site" description="Nucleophile" evidence="4">
    <location>
        <position position="61"/>
    </location>
</feature>
<dbReference type="PROSITE" id="PS51635">
    <property type="entry name" value="PNPLA"/>
    <property type="match status" value="1"/>
</dbReference>
<dbReference type="InterPro" id="IPR016035">
    <property type="entry name" value="Acyl_Trfase/lysoPLipase"/>
</dbReference>
<evidence type="ECO:0000256" key="3">
    <source>
        <dbReference type="ARBA" id="ARBA00023098"/>
    </source>
</evidence>
<keyword evidence="2 4" id="KW-0442">Lipid degradation</keyword>
<dbReference type="Pfam" id="PF12536">
    <property type="entry name" value="DUF3734"/>
    <property type="match status" value="1"/>
</dbReference>
<sequence length="388" mass="42756">MGGTTGRINAVAGSLKFPVRPGTRRVALVLQGGGALGAYQAGVFQALDEHGFTPDWVGGTSIGAINGAIIAGNPPNRRLECLKRFWNAVLHEDPIDLRGLPDAVRQTYSCWTAMASMIGGRPHFFSPHPFLPFGVGNAGSADTASFYDTGPLRESLLESIDLEYLNNGSIRFSLGAVHVTSGRLRYFDNSLQRVGIEHILASSALPPAFPPVLVDGELYWDGGVYSNTPLDVVLDDYPRVNTLCFMIDLWSAGGDGPHSISQTLDRQKDIMYASRSDRNIETYEAMHNLRRVIRELYGQLSEAKRKDPKMRKLAERGCHTTMDIVHLGNRDRGWELASKDMDFSRTAIDERWQLGYADAMRVLDRAAWMDPVDPLVGVVVHRMPGLTA</sequence>
<dbReference type="SUPFAM" id="SSF52151">
    <property type="entry name" value="FabD/lysophospholipase-like"/>
    <property type="match status" value="1"/>
</dbReference>
<dbReference type="InterPro" id="IPR021095">
    <property type="entry name" value="DUF3734"/>
</dbReference>
<dbReference type="PANTHER" id="PTHR14226">
    <property type="entry name" value="NEUROPATHY TARGET ESTERASE/SWISS CHEESE D.MELANOGASTER"/>
    <property type="match status" value="1"/>
</dbReference>
<evidence type="ECO:0000256" key="4">
    <source>
        <dbReference type="PROSITE-ProRule" id="PRU01161"/>
    </source>
</evidence>
<keyword evidence="3 4" id="KW-0443">Lipid metabolism</keyword>
<dbReference type="RefSeq" id="WP_169199935.1">
    <property type="nucleotide sequence ID" value="NZ_WTVH02000001.1"/>
</dbReference>
<feature type="short sequence motif" description="GXSXG" evidence="4">
    <location>
        <begin position="59"/>
        <end position="63"/>
    </location>
</feature>
<reference evidence="6" key="1">
    <citation type="submission" date="2019-12" db="EMBL/GenBank/DDBJ databases">
        <title>Comparative genomics gives insights into the taxonomy of the Azoarcus-Aromatoleum group and reveals separate origins of nif in the plant-associated Azoarcus and non-plant-associated Aromatoleum sub-groups.</title>
        <authorList>
            <person name="Lafos M."/>
            <person name="Maluk M."/>
            <person name="Batista M."/>
            <person name="Junghare M."/>
            <person name="Carmona M."/>
            <person name="Faoro H."/>
            <person name="Cruz L.M."/>
            <person name="Battistoni F."/>
            <person name="De Souza E."/>
            <person name="Pedrosa F."/>
            <person name="Chen W.-M."/>
            <person name="Poole P.S."/>
            <person name="Dixon R.A."/>
            <person name="James E.K."/>
        </authorList>
    </citation>
    <scope>NUCLEOTIDE SEQUENCE</scope>
    <source>
        <strain evidence="6">U120</strain>
    </source>
</reference>
<accession>A0ABX1N624</accession>
<proteinExistence type="predicted"/>
<evidence type="ECO:0000313" key="6">
    <source>
        <dbReference type="EMBL" id="NMF94716.1"/>
    </source>
</evidence>
<dbReference type="Gene3D" id="3.40.1090.10">
    <property type="entry name" value="Cytosolic phospholipase A2 catalytic domain"/>
    <property type="match status" value="2"/>
</dbReference>
<evidence type="ECO:0000313" key="7">
    <source>
        <dbReference type="Proteomes" id="UP000601990"/>
    </source>
</evidence>
<evidence type="ECO:0000259" key="5">
    <source>
        <dbReference type="PROSITE" id="PS51635"/>
    </source>
</evidence>
<evidence type="ECO:0000256" key="1">
    <source>
        <dbReference type="ARBA" id="ARBA00022801"/>
    </source>
</evidence>
<organism evidence="6 7">
    <name type="scientific">Aromatoleum buckelii</name>
    <dbReference type="NCBI Taxonomy" id="200254"/>
    <lineage>
        <taxon>Bacteria</taxon>
        <taxon>Pseudomonadati</taxon>
        <taxon>Pseudomonadota</taxon>
        <taxon>Betaproteobacteria</taxon>
        <taxon>Rhodocyclales</taxon>
        <taxon>Rhodocyclaceae</taxon>
        <taxon>Aromatoleum</taxon>
    </lineage>
</organism>
<dbReference type="CDD" id="cd07209">
    <property type="entry name" value="Pat_hypo_Ecoli_Z1214_like"/>
    <property type="match status" value="1"/>
</dbReference>
<dbReference type="Proteomes" id="UP000601990">
    <property type="component" value="Unassembled WGS sequence"/>
</dbReference>
<dbReference type="EMBL" id="WTVH01000035">
    <property type="protein sequence ID" value="NMF94716.1"/>
    <property type="molecule type" value="Genomic_DNA"/>
</dbReference>
<feature type="domain" description="PNPLA" evidence="5">
    <location>
        <begin position="28"/>
        <end position="234"/>
    </location>
</feature>